<evidence type="ECO:0000313" key="1">
    <source>
        <dbReference type="EMBL" id="KKL69432.1"/>
    </source>
</evidence>
<dbReference type="AlphaFoldDB" id="A0A0F9H298"/>
<comment type="caution">
    <text evidence="1">The sequence shown here is derived from an EMBL/GenBank/DDBJ whole genome shotgun (WGS) entry which is preliminary data.</text>
</comment>
<gene>
    <name evidence="1" type="ORF">LCGC14_2114980</name>
</gene>
<sequence length="40" mass="4875">MSPEEKLKEIRQSIVTHYEEQYDIGGMHMESLKDHRKRIM</sequence>
<name>A0A0F9H298_9ZZZZ</name>
<accession>A0A0F9H298</accession>
<proteinExistence type="predicted"/>
<dbReference type="EMBL" id="LAZR01026209">
    <property type="protein sequence ID" value="KKL69432.1"/>
    <property type="molecule type" value="Genomic_DNA"/>
</dbReference>
<organism evidence="1">
    <name type="scientific">marine sediment metagenome</name>
    <dbReference type="NCBI Taxonomy" id="412755"/>
    <lineage>
        <taxon>unclassified sequences</taxon>
        <taxon>metagenomes</taxon>
        <taxon>ecological metagenomes</taxon>
    </lineage>
</organism>
<feature type="non-terminal residue" evidence="1">
    <location>
        <position position="40"/>
    </location>
</feature>
<reference evidence="1" key="1">
    <citation type="journal article" date="2015" name="Nature">
        <title>Complex archaea that bridge the gap between prokaryotes and eukaryotes.</title>
        <authorList>
            <person name="Spang A."/>
            <person name="Saw J.H."/>
            <person name="Jorgensen S.L."/>
            <person name="Zaremba-Niedzwiedzka K."/>
            <person name="Martijn J."/>
            <person name="Lind A.E."/>
            <person name="van Eijk R."/>
            <person name="Schleper C."/>
            <person name="Guy L."/>
            <person name="Ettema T.J."/>
        </authorList>
    </citation>
    <scope>NUCLEOTIDE SEQUENCE</scope>
</reference>
<protein>
    <submittedName>
        <fullName evidence="1">Uncharacterized protein</fullName>
    </submittedName>
</protein>